<dbReference type="Proteomes" id="UP000485058">
    <property type="component" value="Unassembled WGS sequence"/>
</dbReference>
<name>A0A699YEX0_HAELA</name>
<keyword evidence="3" id="KW-0949">S-adenosyl-L-methionine</keyword>
<evidence type="ECO:0000313" key="4">
    <source>
        <dbReference type="EMBL" id="GFH07885.1"/>
    </source>
</evidence>
<organism evidence="4 5">
    <name type="scientific">Haematococcus lacustris</name>
    <name type="common">Green alga</name>
    <name type="synonym">Haematococcus pluvialis</name>
    <dbReference type="NCBI Taxonomy" id="44745"/>
    <lineage>
        <taxon>Eukaryota</taxon>
        <taxon>Viridiplantae</taxon>
        <taxon>Chlorophyta</taxon>
        <taxon>core chlorophytes</taxon>
        <taxon>Chlorophyceae</taxon>
        <taxon>CS clade</taxon>
        <taxon>Chlamydomonadales</taxon>
        <taxon>Haematococcaceae</taxon>
        <taxon>Haematococcus</taxon>
    </lineage>
</organism>
<keyword evidence="2 4" id="KW-0808">Transferase</keyword>
<dbReference type="InterPro" id="IPR029063">
    <property type="entry name" value="SAM-dependent_MTases_sf"/>
</dbReference>
<proteinExistence type="predicted"/>
<dbReference type="PANTHER" id="PTHR45875">
    <property type="entry name" value="METHYLTRANSFERASE N6AMT1"/>
    <property type="match status" value="1"/>
</dbReference>
<dbReference type="EMBL" id="BLLF01000122">
    <property type="protein sequence ID" value="GFH07885.1"/>
    <property type="molecule type" value="Genomic_DNA"/>
</dbReference>
<protein>
    <submittedName>
        <fullName evidence="4">HemK methyltransferase family member 2</fullName>
    </submittedName>
</protein>
<dbReference type="GO" id="GO:0032259">
    <property type="term" value="P:methylation"/>
    <property type="evidence" value="ECO:0007669"/>
    <property type="project" value="UniProtKB-KW"/>
</dbReference>
<evidence type="ECO:0000313" key="5">
    <source>
        <dbReference type="Proteomes" id="UP000485058"/>
    </source>
</evidence>
<dbReference type="PANTHER" id="PTHR45875:SF1">
    <property type="entry name" value="METHYLTRANSFERASE N6AMT1"/>
    <property type="match status" value="1"/>
</dbReference>
<gene>
    <name evidence="4" type="ORF">HaLaN_02754</name>
</gene>
<sequence length="93" mass="10361">MFRVVCCWLQIFNPPYVPTPDDEVQSRGLSSAWAGGFKGRRVIDRFMPQLSRVLRCGGQLLLVAVAENDPQGAVVRSKQADEETLSIVQLTKL</sequence>
<reference evidence="4 5" key="1">
    <citation type="submission" date="2020-02" db="EMBL/GenBank/DDBJ databases">
        <title>Draft genome sequence of Haematococcus lacustris strain NIES-144.</title>
        <authorList>
            <person name="Morimoto D."/>
            <person name="Nakagawa S."/>
            <person name="Yoshida T."/>
            <person name="Sawayama S."/>
        </authorList>
    </citation>
    <scope>NUCLEOTIDE SEQUENCE [LARGE SCALE GENOMIC DNA]</scope>
    <source>
        <strain evidence="4 5">NIES-144</strain>
    </source>
</reference>
<dbReference type="GO" id="GO:0008276">
    <property type="term" value="F:protein methyltransferase activity"/>
    <property type="evidence" value="ECO:0007669"/>
    <property type="project" value="TreeGrafter"/>
</dbReference>
<keyword evidence="1 4" id="KW-0489">Methyltransferase</keyword>
<comment type="caution">
    <text evidence="4">The sequence shown here is derived from an EMBL/GenBank/DDBJ whole genome shotgun (WGS) entry which is preliminary data.</text>
</comment>
<evidence type="ECO:0000256" key="2">
    <source>
        <dbReference type="ARBA" id="ARBA00022679"/>
    </source>
</evidence>
<dbReference type="SUPFAM" id="SSF53335">
    <property type="entry name" value="S-adenosyl-L-methionine-dependent methyltransferases"/>
    <property type="match status" value="1"/>
</dbReference>
<keyword evidence="5" id="KW-1185">Reference proteome</keyword>
<dbReference type="GO" id="GO:0035657">
    <property type="term" value="C:eRF1 methyltransferase complex"/>
    <property type="evidence" value="ECO:0007669"/>
    <property type="project" value="TreeGrafter"/>
</dbReference>
<evidence type="ECO:0000256" key="3">
    <source>
        <dbReference type="ARBA" id="ARBA00022691"/>
    </source>
</evidence>
<accession>A0A699YEX0</accession>
<dbReference type="Gene3D" id="3.40.50.150">
    <property type="entry name" value="Vaccinia Virus protein VP39"/>
    <property type="match status" value="1"/>
</dbReference>
<dbReference type="InterPro" id="IPR052190">
    <property type="entry name" value="Euk-Arch_PrmC-MTase"/>
</dbReference>
<dbReference type="AlphaFoldDB" id="A0A699YEX0"/>
<feature type="non-terminal residue" evidence="4">
    <location>
        <position position="1"/>
    </location>
</feature>
<evidence type="ECO:0000256" key="1">
    <source>
        <dbReference type="ARBA" id="ARBA00022603"/>
    </source>
</evidence>
<dbReference type="GO" id="GO:0008757">
    <property type="term" value="F:S-adenosylmethionine-dependent methyltransferase activity"/>
    <property type="evidence" value="ECO:0007669"/>
    <property type="project" value="TreeGrafter"/>
</dbReference>